<comment type="caution">
    <text evidence="1">The sequence shown here is derived from an EMBL/GenBank/DDBJ whole genome shotgun (WGS) entry which is preliminary data.</text>
</comment>
<dbReference type="RefSeq" id="WP_068376508.1">
    <property type="nucleotide sequence ID" value="NZ_LSNE01000005.1"/>
</dbReference>
<keyword evidence="2" id="KW-1185">Reference proteome</keyword>
<dbReference type="EMBL" id="LSNE01000005">
    <property type="protein sequence ID" value="KXI29294.1"/>
    <property type="molecule type" value="Genomic_DNA"/>
</dbReference>
<reference evidence="2" key="1">
    <citation type="submission" date="2016-02" db="EMBL/GenBank/DDBJ databases">
        <authorList>
            <person name="Schultz-Johansen M."/>
            <person name="Glaring M.A."/>
            <person name="Bech P.K."/>
            <person name="Stougaard P."/>
        </authorList>
    </citation>
    <scope>NUCLEOTIDE SEQUENCE [LARGE SCALE GENOMIC DNA]</scope>
    <source>
        <strain evidence="2">S66</strain>
    </source>
</reference>
<name>A0A136A254_9ALTE</name>
<protein>
    <recommendedName>
        <fullName evidence="3">STAS domain-containing protein</fullName>
    </recommendedName>
</protein>
<organism evidence="1 2">
    <name type="scientific">Paraglaciecola hydrolytica</name>
    <dbReference type="NCBI Taxonomy" id="1799789"/>
    <lineage>
        <taxon>Bacteria</taxon>
        <taxon>Pseudomonadati</taxon>
        <taxon>Pseudomonadota</taxon>
        <taxon>Gammaproteobacteria</taxon>
        <taxon>Alteromonadales</taxon>
        <taxon>Alteromonadaceae</taxon>
        <taxon>Paraglaciecola</taxon>
    </lineage>
</organism>
<gene>
    <name evidence="1" type="ORF">AX660_14220</name>
</gene>
<dbReference type="Proteomes" id="UP000070299">
    <property type="component" value="Unassembled WGS sequence"/>
</dbReference>
<accession>A0A136A254</accession>
<dbReference type="OrthoDB" id="6386179at2"/>
<evidence type="ECO:0000313" key="2">
    <source>
        <dbReference type="Proteomes" id="UP000070299"/>
    </source>
</evidence>
<evidence type="ECO:0008006" key="3">
    <source>
        <dbReference type="Google" id="ProtNLM"/>
    </source>
</evidence>
<sequence>MQYEISVNDTCVSVIFEGNLRAIDLIFMYRDPHYREAILGKNVLFLDFSNVTGSELTAEDTQGLLLMSKLDPQKAKNMQLVILVNPGRANNISKLCENIFSDSSWHVNVCESKEAALKLL</sequence>
<evidence type="ECO:0000313" key="1">
    <source>
        <dbReference type="EMBL" id="KXI29294.1"/>
    </source>
</evidence>
<dbReference type="AlphaFoldDB" id="A0A136A254"/>
<proteinExistence type="predicted"/>